<dbReference type="HOGENOM" id="CLU_2687706_0_0_1"/>
<reference evidence="2" key="1">
    <citation type="journal article" date="2012" name="Nat. Genet.">
        <title>Lifestyle transitions in plant pathogenic Colletotrichum fungi deciphered by genome and transcriptome analyses.</title>
        <authorList>
            <person name="O'Connell R.J."/>
            <person name="Thon M.R."/>
            <person name="Hacquard S."/>
            <person name="Amyotte S.G."/>
            <person name="Kleemann J."/>
            <person name="Torres M.F."/>
            <person name="Damm U."/>
            <person name="Buiate E.A."/>
            <person name="Epstein L."/>
            <person name="Alkan N."/>
            <person name="Altmueller J."/>
            <person name="Alvarado-Balderrama L."/>
            <person name="Bauser C.A."/>
            <person name="Becker C."/>
            <person name="Birren B.W."/>
            <person name="Chen Z."/>
            <person name="Choi J."/>
            <person name="Crouch J.A."/>
            <person name="Duvick J.P."/>
            <person name="Farman M.A."/>
            <person name="Gan P."/>
            <person name="Heiman D."/>
            <person name="Henrissat B."/>
            <person name="Howard R.J."/>
            <person name="Kabbage M."/>
            <person name="Koch C."/>
            <person name="Kracher B."/>
            <person name="Kubo Y."/>
            <person name="Law A.D."/>
            <person name="Lebrun M.-H."/>
            <person name="Lee Y.-H."/>
            <person name="Miyara I."/>
            <person name="Moore N."/>
            <person name="Neumann U."/>
            <person name="Nordstroem K."/>
            <person name="Panaccione D.G."/>
            <person name="Panstruga R."/>
            <person name="Place M."/>
            <person name="Proctor R.H."/>
            <person name="Prusky D."/>
            <person name="Rech G."/>
            <person name="Reinhardt R."/>
            <person name="Rollins J.A."/>
            <person name="Rounsley S."/>
            <person name="Schardl C.L."/>
            <person name="Schwartz D.C."/>
            <person name="Shenoy N."/>
            <person name="Shirasu K."/>
            <person name="Sikhakolli U.R."/>
            <person name="Stueber K."/>
            <person name="Sukno S.A."/>
            <person name="Sweigard J.A."/>
            <person name="Takano Y."/>
            <person name="Takahara H."/>
            <person name="Trail F."/>
            <person name="van der Does H.C."/>
            <person name="Voll L.M."/>
            <person name="Will I."/>
            <person name="Young S."/>
            <person name="Zeng Q."/>
            <person name="Zhang J."/>
            <person name="Zhou S."/>
            <person name="Dickman M.B."/>
            <person name="Schulze-Lefert P."/>
            <person name="Ver Loren van Themaat E."/>
            <person name="Ma L.-J."/>
            <person name="Vaillancourt L.J."/>
        </authorList>
    </citation>
    <scope>NUCLEOTIDE SEQUENCE [LARGE SCALE GENOMIC DNA]</scope>
    <source>
        <strain evidence="2">IMI 349063</strain>
    </source>
</reference>
<gene>
    <name evidence="1" type="ORF">CH063_03658</name>
</gene>
<name>H1VZH9_COLHI</name>
<protein>
    <submittedName>
        <fullName evidence="1">Uncharacterized protein</fullName>
    </submittedName>
</protein>
<proteinExistence type="predicted"/>
<dbReference type="Proteomes" id="UP000007174">
    <property type="component" value="Unassembled WGS sequence"/>
</dbReference>
<dbReference type="EMBL" id="CACQ02007934">
    <property type="protein sequence ID" value="CCF45641.1"/>
    <property type="molecule type" value="Genomic_DNA"/>
</dbReference>
<dbReference type="AlphaFoldDB" id="H1VZH9"/>
<accession>H1VZH9</accession>
<organism evidence="1 2">
    <name type="scientific">Colletotrichum higginsianum (strain IMI 349063)</name>
    <name type="common">Crucifer anthracnose fungus</name>
    <dbReference type="NCBI Taxonomy" id="759273"/>
    <lineage>
        <taxon>Eukaryota</taxon>
        <taxon>Fungi</taxon>
        <taxon>Dikarya</taxon>
        <taxon>Ascomycota</taxon>
        <taxon>Pezizomycotina</taxon>
        <taxon>Sordariomycetes</taxon>
        <taxon>Hypocreomycetidae</taxon>
        <taxon>Glomerellales</taxon>
        <taxon>Glomerellaceae</taxon>
        <taxon>Colletotrichum</taxon>
        <taxon>Colletotrichum destructivum species complex</taxon>
    </lineage>
</organism>
<evidence type="ECO:0000313" key="2">
    <source>
        <dbReference type="Proteomes" id="UP000007174"/>
    </source>
</evidence>
<dbReference type="STRING" id="759273.H1VZH9"/>
<evidence type="ECO:0000313" key="1">
    <source>
        <dbReference type="EMBL" id="CCF45641.1"/>
    </source>
</evidence>
<sequence>MNRRHTENEEKNYSTSPAVGLFGGDMGWMGSEMDSNMMASVSLGDLVQSSIADKVVRDRTYEAPRNHELDFMSF</sequence>